<comment type="function">
    <text evidence="11">Responsible for channeling the electrons from the oxidation of dihydroorotate from the FMN redox center in the PyrD type B subunit to the ultimate electron acceptor NAD(+).</text>
</comment>
<dbReference type="InterPro" id="IPR012165">
    <property type="entry name" value="Cyt_c3_hydrogenase_gsu"/>
</dbReference>
<sequence length="259" mass="28289">MPTLEKGLVILHNRLARDFYEIELVAPLIASSCKPGQFVHVKVGGTMDPLLRRPLSIYDVDKKLGSITLLYKVVGRGTELLTRVGVKENIDIMGPLGRGFSLADNQHVLLVGGGVGIAPLVYLARAAKEKGCQVTVLYGAEKRGELVAFERLRKLEVDLMVATRDGSAGHKGLVADLLHPKFLPPKIDFIYTCGPEPMMALVKKYAEENGIPGEVSLEEHMACGVGACLGCARKLKPDDEYYVKVCKDGPVFRMDEMVL</sequence>
<dbReference type="PIRSF" id="PIRSF006816">
    <property type="entry name" value="Cyc3_hyd_g"/>
    <property type="match status" value="1"/>
</dbReference>
<keyword evidence="16" id="KW-1185">Reference proteome</keyword>
<evidence type="ECO:0000256" key="8">
    <source>
        <dbReference type="ARBA" id="ARBA00022982"/>
    </source>
</evidence>
<dbReference type="PROSITE" id="PS51384">
    <property type="entry name" value="FAD_FR"/>
    <property type="match status" value="1"/>
</dbReference>
<protein>
    <recommendedName>
        <fullName evidence="11">Dihydroorotate dehydrogenase B (NAD(+)), electron transfer subunit</fullName>
    </recommendedName>
    <alternativeName>
        <fullName evidence="11">Dihydroorotate oxidase B, electron transfer subunit</fullName>
    </alternativeName>
</protein>
<evidence type="ECO:0000313" key="15">
    <source>
        <dbReference type="EMBL" id="SHH06491.1"/>
    </source>
</evidence>
<dbReference type="InterPro" id="IPR037117">
    <property type="entry name" value="Dihydroorotate_DH_ele_sf"/>
</dbReference>
<evidence type="ECO:0000256" key="13">
    <source>
        <dbReference type="PIRSR" id="PIRSR006816-2"/>
    </source>
</evidence>
<dbReference type="PANTHER" id="PTHR43513:SF3">
    <property type="entry name" value="DIHYDROOROTATE DEHYDROGENASE B (NAD(+)), ELECTRON TRANSFER SUBUNIT-RELATED"/>
    <property type="match status" value="1"/>
</dbReference>
<dbReference type="GO" id="GO:0046872">
    <property type="term" value="F:metal ion binding"/>
    <property type="evidence" value="ECO:0007669"/>
    <property type="project" value="UniProtKB-KW"/>
</dbReference>
<keyword evidence="3 11" id="KW-0285">Flavoprotein</keyword>
<evidence type="ECO:0000256" key="7">
    <source>
        <dbReference type="ARBA" id="ARBA00022975"/>
    </source>
</evidence>
<comment type="similarity">
    <text evidence="1 11">Belongs to the PyrK family.</text>
</comment>
<dbReference type="Pfam" id="PF00175">
    <property type="entry name" value="NAD_binding_1"/>
    <property type="match status" value="1"/>
</dbReference>
<dbReference type="InterPro" id="IPR017938">
    <property type="entry name" value="Riboflavin_synthase-like_b-brl"/>
</dbReference>
<organism evidence="15 16">
    <name type="scientific">Thermosyntropha lipolytica DSM 11003</name>
    <dbReference type="NCBI Taxonomy" id="1123382"/>
    <lineage>
        <taxon>Bacteria</taxon>
        <taxon>Bacillati</taxon>
        <taxon>Bacillota</taxon>
        <taxon>Clostridia</taxon>
        <taxon>Eubacteriales</taxon>
        <taxon>Syntrophomonadaceae</taxon>
        <taxon>Thermosyntropha</taxon>
    </lineage>
</organism>
<comment type="subunit">
    <text evidence="11">Heterotetramer of 2 PyrK and 2 PyrD type B subunits.</text>
</comment>
<dbReference type="InterPro" id="IPR023455">
    <property type="entry name" value="Dihydroorotate_DHASE_ETsu"/>
</dbReference>
<dbReference type="InterPro" id="IPR001433">
    <property type="entry name" value="OxRdtase_FAD/NAD-bd"/>
</dbReference>
<dbReference type="SUPFAM" id="SSF63380">
    <property type="entry name" value="Riboflavin synthase domain-like"/>
    <property type="match status" value="1"/>
</dbReference>
<evidence type="ECO:0000313" key="16">
    <source>
        <dbReference type="Proteomes" id="UP000242329"/>
    </source>
</evidence>
<evidence type="ECO:0000256" key="5">
    <source>
        <dbReference type="ARBA" id="ARBA00022723"/>
    </source>
</evidence>
<dbReference type="Proteomes" id="UP000242329">
    <property type="component" value="Unassembled WGS sequence"/>
</dbReference>
<feature type="binding site" evidence="11 13">
    <location>
        <position position="223"/>
    </location>
    <ligand>
        <name>[2Fe-2S] cluster</name>
        <dbReference type="ChEBI" id="CHEBI:190135"/>
    </ligand>
</feature>
<dbReference type="Gene3D" id="2.10.240.10">
    <property type="entry name" value="Dihydroorotate dehydrogenase, electron transfer subunit"/>
    <property type="match status" value="1"/>
</dbReference>
<comment type="cofactor">
    <cofactor evidence="13">
        <name>[2Fe-2S] cluster</name>
        <dbReference type="ChEBI" id="CHEBI:190135"/>
    </cofactor>
    <text evidence="13">Binds 1 [2Fe-2S] cluster per subunit.</text>
</comment>
<comment type="cofactor">
    <cofactor evidence="11 12">
        <name>FAD</name>
        <dbReference type="ChEBI" id="CHEBI:57692"/>
    </cofactor>
    <text evidence="11 12">Binds 1 FAD per subunit.</text>
</comment>
<keyword evidence="9 11" id="KW-0408">Iron</keyword>
<dbReference type="CDD" id="cd06218">
    <property type="entry name" value="DHOD_e_trans"/>
    <property type="match status" value="1"/>
</dbReference>
<gene>
    <name evidence="11" type="primary">pyrK</name>
    <name evidence="15" type="ORF">SAMN02745221_01600</name>
</gene>
<dbReference type="HAMAP" id="MF_01211">
    <property type="entry name" value="DHODB_Fe_S_bind"/>
    <property type="match status" value="1"/>
</dbReference>
<feature type="binding site" evidence="11 13">
    <location>
        <position position="246"/>
    </location>
    <ligand>
        <name>[2Fe-2S] cluster</name>
        <dbReference type="ChEBI" id="CHEBI:190135"/>
    </ligand>
</feature>
<feature type="binding site" evidence="11 13">
    <location>
        <position position="231"/>
    </location>
    <ligand>
        <name>[2Fe-2S] cluster</name>
        <dbReference type="ChEBI" id="CHEBI:190135"/>
    </ligand>
</feature>
<keyword evidence="2 11" id="KW-0813">Transport</keyword>
<evidence type="ECO:0000256" key="4">
    <source>
        <dbReference type="ARBA" id="ARBA00022714"/>
    </source>
</evidence>
<comment type="pathway">
    <text evidence="11">Pyrimidine metabolism; UMP biosynthesis via de novo pathway; orotate from (S)-dihydroorotate (NAD(+) route): step 1/1.</text>
</comment>
<feature type="binding site" evidence="11 12">
    <location>
        <begin position="77"/>
        <end position="78"/>
    </location>
    <ligand>
        <name>FAD</name>
        <dbReference type="ChEBI" id="CHEBI:57692"/>
    </ligand>
</feature>
<feature type="domain" description="FAD-binding FR-type" evidence="14">
    <location>
        <begin position="2"/>
        <end position="102"/>
    </location>
</feature>
<dbReference type="Gene3D" id="3.40.50.80">
    <property type="entry name" value="Nucleotide-binding domain of ferredoxin-NADP reductase (FNR) module"/>
    <property type="match status" value="1"/>
</dbReference>
<keyword evidence="7 11" id="KW-0665">Pyrimidine biosynthesis</keyword>
<name>A0A1M5PY93_9FIRM</name>
<evidence type="ECO:0000256" key="12">
    <source>
        <dbReference type="PIRSR" id="PIRSR006816-1"/>
    </source>
</evidence>
<keyword evidence="4 11" id="KW-0001">2Fe-2S</keyword>
<dbReference type="STRING" id="1123382.SAMN02745221_01600"/>
<dbReference type="SUPFAM" id="SSF52343">
    <property type="entry name" value="Ferredoxin reductase-like, C-terminal NADP-linked domain"/>
    <property type="match status" value="1"/>
</dbReference>
<comment type="cofactor">
    <cofactor evidence="11">
        <name>[2Fe-2S] cluster</name>
        <dbReference type="ChEBI" id="CHEBI:190135"/>
    </cofactor>
    <text evidence="11">Binds 1 [2Fe-2S] cluster per subunit.</text>
</comment>
<evidence type="ECO:0000256" key="3">
    <source>
        <dbReference type="ARBA" id="ARBA00022630"/>
    </source>
</evidence>
<dbReference type="InterPro" id="IPR039261">
    <property type="entry name" value="FNR_nucleotide-bd"/>
</dbReference>
<evidence type="ECO:0000256" key="10">
    <source>
        <dbReference type="ARBA" id="ARBA00023014"/>
    </source>
</evidence>
<dbReference type="PANTHER" id="PTHR43513">
    <property type="entry name" value="DIHYDROOROTATE DEHYDROGENASE B (NAD(+)), ELECTRON TRANSFER SUBUNIT"/>
    <property type="match status" value="1"/>
</dbReference>
<evidence type="ECO:0000259" key="14">
    <source>
        <dbReference type="PROSITE" id="PS51384"/>
    </source>
</evidence>
<keyword evidence="5 11" id="KW-0479">Metal-binding</keyword>
<evidence type="ECO:0000256" key="11">
    <source>
        <dbReference type="HAMAP-Rule" id="MF_01211"/>
    </source>
</evidence>
<dbReference type="PRINTS" id="PR00409">
    <property type="entry name" value="PHDIOXRDTASE"/>
</dbReference>
<keyword evidence="10 11" id="KW-0411">Iron-sulfur</keyword>
<keyword evidence="6 11" id="KW-0274">FAD</keyword>
<dbReference type="RefSeq" id="WP_073092551.1">
    <property type="nucleotide sequence ID" value="NZ_FQWY01000027.1"/>
</dbReference>
<dbReference type="EMBL" id="FQWY01000027">
    <property type="protein sequence ID" value="SHH06491.1"/>
    <property type="molecule type" value="Genomic_DNA"/>
</dbReference>
<dbReference type="AlphaFoldDB" id="A0A1M5PY93"/>
<proteinExistence type="inferred from homology"/>
<dbReference type="OrthoDB" id="9789468at2"/>
<comment type="caution">
    <text evidence="11">Lacks conserved residue(s) required for the propagation of feature annotation.</text>
</comment>
<keyword evidence="8 11" id="KW-0249">Electron transport</keyword>
<dbReference type="Pfam" id="PF10418">
    <property type="entry name" value="DHODB_Fe-S_bind"/>
    <property type="match status" value="1"/>
</dbReference>
<dbReference type="GO" id="GO:0016491">
    <property type="term" value="F:oxidoreductase activity"/>
    <property type="evidence" value="ECO:0007669"/>
    <property type="project" value="InterPro"/>
</dbReference>
<evidence type="ECO:0000256" key="2">
    <source>
        <dbReference type="ARBA" id="ARBA00022448"/>
    </source>
</evidence>
<evidence type="ECO:0000256" key="9">
    <source>
        <dbReference type="ARBA" id="ARBA00023004"/>
    </source>
</evidence>
<accession>A0A1M5PY93</accession>
<dbReference type="GO" id="GO:0009055">
    <property type="term" value="F:electron transfer activity"/>
    <property type="evidence" value="ECO:0007669"/>
    <property type="project" value="UniProtKB-UniRule"/>
</dbReference>
<dbReference type="Gene3D" id="2.40.30.10">
    <property type="entry name" value="Translation factors"/>
    <property type="match status" value="1"/>
</dbReference>
<dbReference type="UniPathway" id="UPA00070">
    <property type="reaction ID" value="UER00945"/>
</dbReference>
<dbReference type="GO" id="GO:0044205">
    <property type="term" value="P:'de novo' UMP biosynthetic process"/>
    <property type="evidence" value="ECO:0007669"/>
    <property type="project" value="UniProtKB-UniRule"/>
</dbReference>
<dbReference type="GO" id="GO:0051537">
    <property type="term" value="F:2 iron, 2 sulfur cluster binding"/>
    <property type="evidence" value="ECO:0007669"/>
    <property type="project" value="UniProtKB-KW"/>
</dbReference>
<evidence type="ECO:0000256" key="6">
    <source>
        <dbReference type="ARBA" id="ARBA00022827"/>
    </source>
</evidence>
<dbReference type="InterPro" id="IPR017927">
    <property type="entry name" value="FAD-bd_FR_type"/>
</dbReference>
<feature type="binding site" evidence="11 12">
    <location>
        <begin position="53"/>
        <end position="56"/>
    </location>
    <ligand>
        <name>FAD</name>
        <dbReference type="ChEBI" id="CHEBI:57692"/>
    </ligand>
</feature>
<dbReference type="GO" id="GO:0050660">
    <property type="term" value="F:flavin adenine dinucleotide binding"/>
    <property type="evidence" value="ECO:0007669"/>
    <property type="project" value="InterPro"/>
</dbReference>
<reference evidence="16" key="1">
    <citation type="submission" date="2016-11" db="EMBL/GenBank/DDBJ databases">
        <authorList>
            <person name="Varghese N."/>
            <person name="Submissions S."/>
        </authorList>
    </citation>
    <scope>NUCLEOTIDE SEQUENCE [LARGE SCALE GENOMIC DNA]</scope>
    <source>
        <strain evidence="16">DSM 11003</strain>
    </source>
</reference>
<evidence type="ECO:0000256" key="1">
    <source>
        <dbReference type="ARBA" id="ARBA00006422"/>
    </source>
</evidence>
<feature type="binding site" evidence="11 13">
    <location>
        <position position="228"/>
    </location>
    <ligand>
        <name>[2Fe-2S] cluster</name>
        <dbReference type="ChEBI" id="CHEBI:190135"/>
    </ligand>
</feature>
<dbReference type="InterPro" id="IPR019480">
    <property type="entry name" value="Dihydroorotate_DH_Fe-S-bd"/>
</dbReference>
<dbReference type="InterPro" id="IPR050353">
    <property type="entry name" value="PyrK_electron_transfer"/>
</dbReference>